<dbReference type="PANTHER" id="PTHR18919">
    <property type="entry name" value="ACETYL-COA C-ACYLTRANSFERASE"/>
    <property type="match status" value="1"/>
</dbReference>
<dbReference type="InterPro" id="IPR020617">
    <property type="entry name" value="Thiolase_C"/>
</dbReference>
<reference evidence="8" key="1">
    <citation type="submission" date="2024-05" db="EMBL/GenBank/DDBJ databases">
        <authorList>
            <person name="Bunk B."/>
            <person name="Swiderski J."/>
            <person name="Sproer C."/>
            <person name="Thiel V."/>
        </authorList>
    </citation>
    <scope>NUCLEOTIDE SEQUENCE</scope>
    <source>
        <strain evidence="8">DSM 17735</strain>
        <plasmid evidence="8">p4</plasmid>
    </source>
</reference>
<dbReference type="RefSeq" id="WP_349283302.1">
    <property type="nucleotide sequence ID" value="NZ_CBCSCU010000015.1"/>
</dbReference>
<comment type="similarity">
    <text evidence="1 5">Belongs to the thiolase-like superfamily. Thiolase family.</text>
</comment>
<keyword evidence="2 5" id="KW-0808">Transferase</keyword>
<feature type="active site" description="Proton acceptor" evidence="4">
    <location>
        <position position="350"/>
    </location>
</feature>
<keyword evidence="3 5" id="KW-0012">Acyltransferase</keyword>
<dbReference type="EC" id="2.3.1.16" evidence="8"/>
<name>A0AAU7M057_9BURK</name>
<dbReference type="PROSITE" id="PS00099">
    <property type="entry name" value="THIOLASE_3"/>
    <property type="match status" value="1"/>
</dbReference>
<dbReference type="EMBL" id="CP157679">
    <property type="protein sequence ID" value="XBP73237.1"/>
    <property type="molecule type" value="Genomic_DNA"/>
</dbReference>
<feature type="active site" description="Proton acceptor" evidence="4">
    <location>
        <position position="380"/>
    </location>
</feature>
<dbReference type="AlphaFoldDB" id="A0AAU7M057"/>
<geneLocation type="plasmid" evidence="8">
    <name>p4</name>
</geneLocation>
<dbReference type="Pfam" id="PF02803">
    <property type="entry name" value="Thiolase_C"/>
    <property type="match status" value="1"/>
</dbReference>
<keyword evidence="8" id="KW-0614">Plasmid</keyword>
<accession>A0AAU7M057</accession>
<dbReference type="NCBIfam" id="TIGR01930">
    <property type="entry name" value="AcCoA-C-Actrans"/>
    <property type="match status" value="1"/>
</dbReference>
<dbReference type="InterPro" id="IPR016039">
    <property type="entry name" value="Thiolase-like"/>
</dbReference>
<evidence type="ECO:0000259" key="6">
    <source>
        <dbReference type="Pfam" id="PF00108"/>
    </source>
</evidence>
<evidence type="ECO:0000259" key="7">
    <source>
        <dbReference type="Pfam" id="PF02803"/>
    </source>
</evidence>
<evidence type="ECO:0000256" key="2">
    <source>
        <dbReference type="ARBA" id="ARBA00022679"/>
    </source>
</evidence>
<protein>
    <submittedName>
        <fullName evidence="8">Beta-ketothiolase BktB</fullName>
        <ecNumber evidence="8">2.3.1.1</ecNumber>
        <ecNumber evidence="8">2.3.1.16</ecNumber>
    </submittedName>
</protein>
<dbReference type="Pfam" id="PF00108">
    <property type="entry name" value="Thiolase_N"/>
    <property type="match status" value="1"/>
</dbReference>
<dbReference type="GO" id="GO:0006635">
    <property type="term" value="P:fatty acid beta-oxidation"/>
    <property type="evidence" value="ECO:0007669"/>
    <property type="project" value="TreeGrafter"/>
</dbReference>
<dbReference type="PIRSF" id="PIRSF000429">
    <property type="entry name" value="Ac-CoA_Ac_transf"/>
    <property type="match status" value="1"/>
</dbReference>
<dbReference type="PANTHER" id="PTHR18919:SF107">
    <property type="entry name" value="ACETYL-COA ACETYLTRANSFERASE, CYTOSOLIC"/>
    <property type="match status" value="1"/>
</dbReference>
<dbReference type="PROSITE" id="PS00098">
    <property type="entry name" value="THIOLASE_1"/>
    <property type="match status" value="1"/>
</dbReference>
<dbReference type="NCBIfam" id="NF042999">
    <property type="entry name" value="bketothiol_BktB"/>
    <property type="match status" value="1"/>
</dbReference>
<feature type="active site" description="Acyl-thioester intermediate" evidence="4">
    <location>
        <position position="90"/>
    </location>
</feature>
<sequence>MNREVVVVSGVRTAIGTFGGSLKDTPPTELAALVVRESLARAGVEGKDVGHVVFGHVVNTEPKDMYLSRVAAINGGCAEGTPAFNVNRLCGSGLQAIISASQSILLGDADIAIGGGAENMSRGPYASLATRFGARMGDTKMIDMVVGALHDPFHTVHMGVTAENIAAKWGITREDQDALAVESHNRAQKAIEASYFKDQIVPVMLKSRKGEVAYDLDEHYRPNCTMADMAKLKPVFIKENGTVTAGNASGINDAAAAVVLMEAGVAKARGLKPLARLVAYAHAGVDPKYMGIGPVPATQLALKKAGLTVNDLDVIEANEAFAAQACAVSRDLGLDPAKVNPNGSGISLGHPVGATGALITVKAIYELQRIGGRYALVTMCIGGGQGIAAIFERL</sequence>
<dbReference type="SUPFAM" id="SSF53901">
    <property type="entry name" value="Thiolase-like"/>
    <property type="match status" value="2"/>
</dbReference>
<dbReference type="FunFam" id="3.40.47.10:FF:000010">
    <property type="entry name" value="Acetyl-CoA acetyltransferase (Thiolase)"/>
    <property type="match status" value="1"/>
</dbReference>
<dbReference type="InterPro" id="IPR020615">
    <property type="entry name" value="Thiolase_acyl_enz_int_AS"/>
</dbReference>
<evidence type="ECO:0000313" key="8">
    <source>
        <dbReference type="EMBL" id="XBP73237.1"/>
    </source>
</evidence>
<evidence type="ECO:0000256" key="1">
    <source>
        <dbReference type="ARBA" id="ARBA00010982"/>
    </source>
</evidence>
<dbReference type="InterPro" id="IPR020616">
    <property type="entry name" value="Thiolase_N"/>
</dbReference>
<dbReference type="Gene3D" id="3.40.47.10">
    <property type="match status" value="2"/>
</dbReference>
<dbReference type="GO" id="GO:0003985">
    <property type="term" value="F:acetyl-CoA C-acetyltransferase activity"/>
    <property type="evidence" value="ECO:0007669"/>
    <property type="project" value="TreeGrafter"/>
</dbReference>
<feature type="domain" description="Thiolase C-terminal" evidence="7">
    <location>
        <begin position="271"/>
        <end position="393"/>
    </location>
</feature>
<dbReference type="InterPro" id="IPR053528">
    <property type="entry name" value="Thiolase-like_BktB"/>
</dbReference>
<dbReference type="NCBIfam" id="NF006552">
    <property type="entry name" value="PRK09051.1"/>
    <property type="match status" value="1"/>
</dbReference>
<dbReference type="EC" id="2.3.1.1" evidence="8"/>
<evidence type="ECO:0000256" key="4">
    <source>
        <dbReference type="PIRSR" id="PIRSR000429-1"/>
    </source>
</evidence>
<evidence type="ECO:0000256" key="3">
    <source>
        <dbReference type="ARBA" id="ARBA00023315"/>
    </source>
</evidence>
<organism evidence="8">
    <name type="scientific">Polaromonas hydrogenivorans</name>
    <dbReference type="NCBI Taxonomy" id="335476"/>
    <lineage>
        <taxon>Bacteria</taxon>
        <taxon>Pseudomonadati</taxon>
        <taxon>Pseudomonadota</taxon>
        <taxon>Betaproteobacteria</taxon>
        <taxon>Burkholderiales</taxon>
        <taxon>Comamonadaceae</taxon>
        <taxon>Polaromonas</taxon>
    </lineage>
</organism>
<dbReference type="CDD" id="cd00751">
    <property type="entry name" value="thiolase"/>
    <property type="match status" value="1"/>
</dbReference>
<feature type="domain" description="Thiolase N-terminal" evidence="6">
    <location>
        <begin position="5"/>
        <end position="263"/>
    </location>
</feature>
<gene>
    <name evidence="8" type="primary">bktB</name>
    <name evidence="8" type="ORF">ABLV49_25105</name>
</gene>
<dbReference type="InterPro" id="IPR020610">
    <property type="entry name" value="Thiolase_AS"/>
</dbReference>
<proteinExistence type="inferred from homology"/>
<evidence type="ECO:0000256" key="5">
    <source>
        <dbReference type="RuleBase" id="RU003557"/>
    </source>
</evidence>
<dbReference type="InterPro" id="IPR002155">
    <property type="entry name" value="Thiolase"/>
</dbReference>